<dbReference type="Proteomes" id="UP000271098">
    <property type="component" value="Unassembled WGS sequence"/>
</dbReference>
<sequence length="171" mass="19635">MNVEIEHALKWATQIANLCSSRLKLEERLVNLLIDVCSILSRMDVEVRNYSADFTENIYKIVGKIFELDLKIEPENIGELFAFISVVLEKSVDLPLLYEVLNGQLTLARERYFETEILENISRKYSDGEDVLFSVISLITAFADIVREGTNFWLAVISLPWLQTAVLLKFT</sequence>
<reference evidence="1 2" key="2">
    <citation type="submission" date="2018-11" db="EMBL/GenBank/DDBJ databases">
        <authorList>
            <consortium name="Pathogen Informatics"/>
        </authorList>
    </citation>
    <scope>NUCLEOTIDE SEQUENCE [LARGE SCALE GENOMIC DNA]</scope>
</reference>
<dbReference type="WBParaSite" id="GPUH_0000180301-mRNA-1">
    <property type="protein sequence ID" value="GPUH_0000180301-mRNA-1"/>
    <property type="gene ID" value="GPUH_0000180301"/>
</dbReference>
<evidence type="ECO:0000313" key="3">
    <source>
        <dbReference type="WBParaSite" id="GPUH_0000180301-mRNA-1"/>
    </source>
</evidence>
<dbReference type="AlphaFoldDB" id="A0A183CZA8"/>
<proteinExistence type="predicted"/>
<evidence type="ECO:0000313" key="1">
    <source>
        <dbReference type="EMBL" id="VDK30954.1"/>
    </source>
</evidence>
<evidence type="ECO:0000313" key="2">
    <source>
        <dbReference type="Proteomes" id="UP000271098"/>
    </source>
</evidence>
<name>A0A183CZA8_9BILA</name>
<dbReference type="EMBL" id="UYRT01002355">
    <property type="protein sequence ID" value="VDK30954.1"/>
    <property type="molecule type" value="Genomic_DNA"/>
</dbReference>
<keyword evidence="2" id="KW-1185">Reference proteome</keyword>
<gene>
    <name evidence="1" type="ORF">GPUH_LOCUS1799</name>
</gene>
<organism evidence="3">
    <name type="scientific">Gongylonema pulchrum</name>
    <dbReference type="NCBI Taxonomy" id="637853"/>
    <lineage>
        <taxon>Eukaryota</taxon>
        <taxon>Metazoa</taxon>
        <taxon>Ecdysozoa</taxon>
        <taxon>Nematoda</taxon>
        <taxon>Chromadorea</taxon>
        <taxon>Rhabditida</taxon>
        <taxon>Spirurina</taxon>
        <taxon>Spiruromorpha</taxon>
        <taxon>Spiruroidea</taxon>
        <taxon>Gongylonematidae</taxon>
        <taxon>Gongylonema</taxon>
    </lineage>
</organism>
<protein>
    <submittedName>
        <fullName evidence="3">DUF3453 domain-containing protein</fullName>
    </submittedName>
</protein>
<reference evidence="3" key="1">
    <citation type="submission" date="2016-06" db="UniProtKB">
        <authorList>
            <consortium name="WormBaseParasite"/>
        </authorList>
    </citation>
    <scope>IDENTIFICATION</scope>
</reference>
<accession>A0A183CZA8</accession>